<proteinExistence type="predicted"/>
<protein>
    <submittedName>
        <fullName evidence="2">Uncharacterized protein</fullName>
    </submittedName>
</protein>
<feature type="compositionally biased region" description="Basic and acidic residues" evidence="1">
    <location>
        <begin position="103"/>
        <end position="118"/>
    </location>
</feature>
<feature type="non-terminal residue" evidence="2">
    <location>
        <position position="1"/>
    </location>
</feature>
<name>A0AA38LQE1_TAXCH</name>
<gene>
    <name evidence="2" type="ORF">KI387_004167</name>
</gene>
<evidence type="ECO:0000313" key="2">
    <source>
        <dbReference type="EMBL" id="KAH9332059.1"/>
    </source>
</evidence>
<dbReference type="Proteomes" id="UP000824469">
    <property type="component" value="Unassembled WGS sequence"/>
</dbReference>
<feature type="region of interest" description="Disordered" evidence="1">
    <location>
        <begin position="9"/>
        <end position="38"/>
    </location>
</feature>
<feature type="non-terminal residue" evidence="2">
    <location>
        <position position="118"/>
    </location>
</feature>
<comment type="caution">
    <text evidence="2">The sequence shown here is derived from an EMBL/GenBank/DDBJ whole genome shotgun (WGS) entry which is preliminary data.</text>
</comment>
<dbReference type="EMBL" id="JAHRHJ020000001">
    <property type="protein sequence ID" value="KAH9332059.1"/>
    <property type="molecule type" value="Genomic_DNA"/>
</dbReference>
<sequence>SIRELAMVLQGNIAGTNQGPSNNGEGSSTGPVRASSKPTPHIFIAKFLQREEPIEEVAQNDVDDVEAYGDEYMQLSLRVRDMLPFRDFFQLNNNKGVGRSRRAHQETPRRDIHQRLDK</sequence>
<evidence type="ECO:0000256" key="1">
    <source>
        <dbReference type="SAM" id="MobiDB-lite"/>
    </source>
</evidence>
<accession>A0AA38LQE1</accession>
<dbReference type="AlphaFoldDB" id="A0AA38LQE1"/>
<keyword evidence="3" id="KW-1185">Reference proteome</keyword>
<feature type="compositionally biased region" description="Polar residues" evidence="1">
    <location>
        <begin position="13"/>
        <end position="30"/>
    </location>
</feature>
<evidence type="ECO:0000313" key="3">
    <source>
        <dbReference type="Proteomes" id="UP000824469"/>
    </source>
</evidence>
<reference evidence="2 3" key="1">
    <citation type="journal article" date="2021" name="Nat. Plants">
        <title>The Taxus genome provides insights into paclitaxel biosynthesis.</title>
        <authorList>
            <person name="Xiong X."/>
            <person name="Gou J."/>
            <person name="Liao Q."/>
            <person name="Li Y."/>
            <person name="Zhou Q."/>
            <person name="Bi G."/>
            <person name="Li C."/>
            <person name="Du R."/>
            <person name="Wang X."/>
            <person name="Sun T."/>
            <person name="Guo L."/>
            <person name="Liang H."/>
            <person name="Lu P."/>
            <person name="Wu Y."/>
            <person name="Zhang Z."/>
            <person name="Ro D.K."/>
            <person name="Shang Y."/>
            <person name="Huang S."/>
            <person name="Yan J."/>
        </authorList>
    </citation>
    <scope>NUCLEOTIDE SEQUENCE [LARGE SCALE GENOMIC DNA]</scope>
    <source>
        <strain evidence="2">Ta-2019</strain>
    </source>
</reference>
<organism evidence="2 3">
    <name type="scientific">Taxus chinensis</name>
    <name type="common">Chinese yew</name>
    <name type="synonym">Taxus wallichiana var. chinensis</name>
    <dbReference type="NCBI Taxonomy" id="29808"/>
    <lineage>
        <taxon>Eukaryota</taxon>
        <taxon>Viridiplantae</taxon>
        <taxon>Streptophyta</taxon>
        <taxon>Embryophyta</taxon>
        <taxon>Tracheophyta</taxon>
        <taxon>Spermatophyta</taxon>
        <taxon>Pinopsida</taxon>
        <taxon>Pinidae</taxon>
        <taxon>Conifers II</taxon>
        <taxon>Cupressales</taxon>
        <taxon>Taxaceae</taxon>
        <taxon>Taxus</taxon>
    </lineage>
</organism>
<feature type="region of interest" description="Disordered" evidence="1">
    <location>
        <begin position="92"/>
        <end position="118"/>
    </location>
</feature>